<dbReference type="Pfam" id="PF13439">
    <property type="entry name" value="Glyco_transf_4"/>
    <property type="match status" value="1"/>
</dbReference>
<dbReference type="AlphaFoldDB" id="A0A8G0ZUP2"/>
<keyword evidence="3" id="KW-1185">Reference proteome</keyword>
<evidence type="ECO:0000313" key="3">
    <source>
        <dbReference type="Proteomes" id="UP000826300"/>
    </source>
</evidence>
<dbReference type="EMBL" id="CP069370">
    <property type="protein sequence ID" value="QYZ69023.1"/>
    <property type="molecule type" value="Genomic_DNA"/>
</dbReference>
<proteinExistence type="predicted"/>
<dbReference type="GO" id="GO:0016757">
    <property type="term" value="F:glycosyltransferase activity"/>
    <property type="evidence" value="ECO:0007669"/>
    <property type="project" value="UniProtKB-ARBA"/>
</dbReference>
<dbReference type="SUPFAM" id="SSF53756">
    <property type="entry name" value="UDP-Glycosyltransferase/glycogen phosphorylase"/>
    <property type="match status" value="1"/>
</dbReference>
<feature type="domain" description="Glycosyltransferase subfamily 4-like N-terminal" evidence="1">
    <location>
        <begin position="13"/>
        <end position="207"/>
    </location>
</feature>
<organism evidence="2 3">
    <name type="scientific">Neotabrizicola shimadae</name>
    <dbReference type="NCBI Taxonomy" id="2807096"/>
    <lineage>
        <taxon>Bacteria</taxon>
        <taxon>Pseudomonadati</taxon>
        <taxon>Pseudomonadota</taxon>
        <taxon>Alphaproteobacteria</taxon>
        <taxon>Rhodobacterales</taxon>
        <taxon>Paracoccaceae</taxon>
        <taxon>Neotabrizicola</taxon>
    </lineage>
</organism>
<dbReference type="InterPro" id="IPR028098">
    <property type="entry name" value="Glyco_trans_4-like_N"/>
</dbReference>
<name>A0A8G0ZUP2_9RHOB</name>
<reference evidence="2" key="1">
    <citation type="submission" date="2021-02" db="EMBL/GenBank/DDBJ databases">
        <title>Rhodobacter shimadae sp. nov., an aerobic anoxygenic phototrophic bacterium isolated from a hot spring.</title>
        <authorList>
            <person name="Muramatsu S."/>
            <person name="Haruta S."/>
            <person name="Hirose S."/>
            <person name="Hanada S."/>
        </authorList>
    </citation>
    <scope>NUCLEOTIDE SEQUENCE</scope>
    <source>
        <strain evidence="2">N10</strain>
    </source>
</reference>
<sequence length="400" mass="42981">MKIAYLVNTHPRGSTTFIRREIQALERMGWQVHRIAMRADEAPLVDPADIAERERTEYVLSLGGWALLKSAVGWMIHRPRRSFMALRLALACGSRANARILHLIYLLEAAHLARRCRDLDIKHLHAHFGTNPATVAMLASLLGAPGFSFTTHGPEEFDAPLALSLPAKIAHAEFAVAVSSFGRSQLCRWANLSDWPRIHVVPCGIEPWRFPEPAALPAGGPHLVAIGRLAEQKGFPVLIEAVAQALPALPGLRLTLVGDGPLRRALEAQVHRLGLEGTVTFAGWQDEAGVRTALGAAQALVLPSFAEGLPVVAMEAMAAGRPVIGTMIAGLPELVTPETGWLVPAGDARSLAGAMAALAATPSDRLAEMGRAARRRALDRHDIDRAAARLAALIQGLPEE</sequence>
<dbReference type="PANTHER" id="PTHR45947:SF15">
    <property type="entry name" value="TEICHURONIC ACID BIOSYNTHESIS GLYCOSYLTRANSFERASE TUAC-RELATED"/>
    <property type="match status" value="1"/>
</dbReference>
<evidence type="ECO:0000313" key="2">
    <source>
        <dbReference type="EMBL" id="QYZ69023.1"/>
    </source>
</evidence>
<dbReference type="KEGG" id="nsm:JO391_14915"/>
<dbReference type="InterPro" id="IPR050194">
    <property type="entry name" value="Glycosyltransferase_grp1"/>
</dbReference>
<accession>A0A8G0ZUP2</accession>
<evidence type="ECO:0000259" key="1">
    <source>
        <dbReference type="Pfam" id="PF13439"/>
    </source>
</evidence>
<dbReference type="Gene3D" id="3.40.50.2000">
    <property type="entry name" value="Glycogen Phosphorylase B"/>
    <property type="match status" value="2"/>
</dbReference>
<dbReference type="RefSeq" id="WP_220661243.1">
    <property type="nucleotide sequence ID" value="NZ_CP069370.1"/>
</dbReference>
<protein>
    <submittedName>
        <fullName evidence="2">Glycosyltransferase</fullName>
    </submittedName>
</protein>
<dbReference type="Pfam" id="PF13692">
    <property type="entry name" value="Glyco_trans_1_4"/>
    <property type="match status" value="1"/>
</dbReference>
<dbReference type="PANTHER" id="PTHR45947">
    <property type="entry name" value="SULFOQUINOVOSYL TRANSFERASE SQD2"/>
    <property type="match status" value="1"/>
</dbReference>
<gene>
    <name evidence="2" type="ORF">JO391_14915</name>
</gene>
<dbReference type="Proteomes" id="UP000826300">
    <property type="component" value="Chromosome"/>
</dbReference>